<accession>A0A9D4D834</accession>
<sequence>MSVPTAVAHFSKSVEQEMVNSGYIEEASLCKDVRDCWRAEDEPGTPAADRVHLRMPLRRRLLSRLDVGTFPPPGMYVRGWPSQLWEAILANIDAKTQLYSFERQKSYNTRAFSSLVGETFFLELTLYDRRGHGTVSASEFQSFIGTAIEQLHMRFDKER</sequence>
<gene>
    <name evidence="1" type="ORF">DPMN_046461</name>
</gene>
<evidence type="ECO:0000313" key="1">
    <source>
        <dbReference type="EMBL" id="KAH3739774.1"/>
    </source>
</evidence>
<keyword evidence="2" id="KW-1185">Reference proteome</keyword>
<reference evidence="1" key="2">
    <citation type="submission" date="2020-11" db="EMBL/GenBank/DDBJ databases">
        <authorList>
            <person name="McCartney M.A."/>
            <person name="Auch B."/>
            <person name="Kono T."/>
            <person name="Mallez S."/>
            <person name="Becker A."/>
            <person name="Gohl D.M."/>
            <person name="Silverstein K.A.T."/>
            <person name="Koren S."/>
            <person name="Bechman K.B."/>
            <person name="Herman A."/>
            <person name="Abrahante J.E."/>
            <person name="Garbe J."/>
        </authorList>
    </citation>
    <scope>NUCLEOTIDE SEQUENCE</scope>
    <source>
        <strain evidence="1">Duluth1</strain>
        <tissue evidence="1">Whole animal</tissue>
    </source>
</reference>
<dbReference type="EMBL" id="JAIWYP010000011">
    <property type="protein sequence ID" value="KAH3739774.1"/>
    <property type="molecule type" value="Genomic_DNA"/>
</dbReference>
<evidence type="ECO:0000313" key="2">
    <source>
        <dbReference type="Proteomes" id="UP000828390"/>
    </source>
</evidence>
<dbReference type="AlphaFoldDB" id="A0A9D4D834"/>
<organism evidence="1 2">
    <name type="scientific">Dreissena polymorpha</name>
    <name type="common">Zebra mussel</name>
    <name type="synonym">Mytilus polymorpha</name>
    <dbReference type="NCBI Taxonomy" id="45954"/>
    <lineage>
        <taxon>Eukaryota</taxon>
        <taxon>Metazoa</taxon>
        <taxon>Spiralia</taxon>
        <taxon>Lophotrochozoa</taxon>
        <taxon>Mollusca</taxon>
        <taxon>Bivalvia</taxon>
        <taxon>Autobranchia</taxon>
        <taxon>Heteroconchia</taxon>
        <taxon>Euheterodonta</taxon>
        <taxon>Imparidentia</taxon>
        <taxon>Neoheterodontei</taxon>
        <taxon>Myida</taxon>
        <taxon>Dreissenoidea</taxon>
        <taxon>Dreissenidae</taxon>
        <taxon>Dreissena</taxon>
    </lineage>
</organism>
<comment type="caution">
    <text evidence="1">The sequence shown here is derived from an EMBL/GenBank/DDBJ whole genome shotgun (WGS) entry which is preliminary data.</text>
</comment>
<reference evidence="1" key="1">
    <citation type="journal article" date="2019" name="bioRxiv">
        <title>The Genome of the Zebra Mussel, Dreissena polymorpha: A Resource for Invasive Species Research.</title>
        <authorList>
            <person name="McCartney M.A."/>
            <person name="Auch B."/>
            <person name="Kono T."/>
            <person name="Mallez S."/>
            <person name="Zhang Y."/>
            <person name="Obille A."/>
            <person name="Becker A."/>
            <person name="Abrahante J.E."/>
            <person name="Garbe J."/>
            <person name="Badalamenti J.P."/>
            <person name="Herman A."/>
            <person name="Mangelson H."/>
            <person name="Liachko I."/>
            <person name="Sullivan S."/>
            <person name="Sone E.D."/>
            <person name="Koren S."/>
            <person name="Silverstein K.A.T."/>
            <person name="Beckman K.B."/>
            <person name="Gohl D.M."/>
        </authorList>
    </citation>
    <scope>NUCLEOTIDE SEQUENCE</scope>
    <source>
        <strain evidence="1">Duluth1</strain>
        <tissue evidence="1">Whole animal</tissue>
    </source>
</reference>
<dbReference type="Proteomes" id="UP000828390">
    <property type="component" value="Unassembled WGS sequence"/>
</dbReference>
<name>A0A9D4D834_DREPO</name>
<proteinExistence type="predicted"/>
<protein>
    <submittedName>
        <fullName evidence="1">Uncharacterized protein</fullName>
    </submittedName>
</protein>